<organism evidence="4 5">
    <name type="scientific">Helianthus annuus</name>
    <name type="common">Common sunflower</name>
    <dbReference type="NCBI Taxonomy" id="4232"/>
    <lineage>
        <taxon>Eukaryota</taxon>
        <taxon>Viridiplantae</taxon>
        <taxon>Streptophyta</taxon>
        <taxon>Embryophyta</taxon>
        <taxon>Tracheophyta</taxon>
        <taxon>Spermatophyta</taxon>
        <taxon>Magnoliopsida</taxon>
        <taxon>eudicotyledons</taxon>
        <taxon>Gunneridae</taxon>
        <taxon>Pentapetalae</taxon>
        <taxon>asterids</taxon>
        <taxon>campanulids</taxon>
        <taxon>Asterales</taxon>
        <taxon>Asteraceae</taxon>
        <taxon>Asteroideae</taxon>
        <taxon>Heliantheae alliance</taxon>
        <taxon>Heliantheae</taxon>
        <taxon>Helianthus</taxon>
    </lineage>
</organism>
<dbReference type="EMBL" id="MNCJ02000328">
    <property type="protein sequence ID" value="KAF5775487.1"/>
    <property type="molecule type" value="Genomic_DNA"/>
</dbReference>
<proteinExistence type="predicted"/>
<dbReference type="EMBL" id="CM007902">
    <property type="protein sequence ID" value="OTG03279.1"/>
    <property type="molecule type" value="Genomic_DNA"/>
</dbReference>
<evidence type="ECO:0000313" key="4">
    <source>
        <dbReference type="EMBL" id="OTG03279.1"/>
    </source>
</evidence>
<reference evidence="4" key="2">
    <citation type="submission" date="2017-02" db="EMBL/GenBank/DDBJ databases">
        <title>Sunflower complete genome.</title>
        <authorList>
            <person name="Langlade N."/>
            <person name="Munos S."/>
        </authorList>
    </citation>
    <scope>NUCLEOTIDE SEQUENCE [LARGE SCALE GENOMIC DNA]</scope>
    <source>
        <tissue evidence="4">Leaves</tissue>
    </source>
</reference>
<dbReference type="Gramene" id="mRNA:HanXRQr2_Chr13g0612481">
    <property type="protein sequence ID" value="mRNA:HanXRQr2_Chr13g0612481"/>
    <property type="gene ID" value="HanXRQr2_Chr13g0612481"/>
</dbReference>
<reference evidence="1" key="3">
    <citation type="submission" date="2020-06" db="EMBL/GenBank/DDBJ databases">
        <title>Helianthus annuus Genome sequencing and assembly Release 2.</title>
        <authorList>
            <person name="Gouzy J."/>
            <person name="Langlade N."/>
            <person name="Munos S."/>
        </authorList>
    </citation>
    <scope>NUCLEOTIDE SEQUENCE</scope>
    <source>
        <tissue evidence="1">Leaves</tissue>
    </source>
</reference>
<evidence type="ECO:0000313" key="3">
    <source>
        <dbReference type="EMBL" id="KAF5775487.1"/>
    </source>
</evidence>
<dbReference type="Proteomes" id="UP000215914">
    <property type="component" value="Chromosome 13"/>
</dbReference>
<gene>
    <name evidence="4" type="ORF">HannXRQ_Chr13g0422341</name>
    <name evidence="1" type="ORF">HanXRQr2_Chr13g0612481</name>
    <name evidence="2" type="ORF">HanXRQr2_Chr13g0612511</name>
    <name evidence="3" type="ORF">HanXRQr2_Chr13g0612591</name>
</gene>
<protein>
    <submittedName>
        <fullName evidence="4">Uncharacterized protein</fullName>
    </submittedName>
</protein>
<dbReference type="AlphaFoldDB" id="A0A251SXG4"/>
<dbReference type="Gramene" id="mRNA:HanXRQr2_Chr13g0612511">
    <property type="protein sequence ID" value="mRNA:HanXRQr2_Chr13g0612511"/>
    <property type="gene ID" value="HanXRQr2_Chr13g0612511"/>
</dbReference>
<evidence type="ECO:0000313" key="5">
    <source>
        <dbReference type="Proteomes" id="UP000215914"/>
    </source>
</evidence>
<dbReference type="Gramene" id="mRNA:HanXRQr2_Chr13g0612591">
    <property type="protein sequence ID" value="mRNA:HanXRQr2_Chr13g0612591"/>
    <property type="gene ID" value="HanXRQr2_Chr13g0612591"/>
</dbReference>
<dbReference type="EMBL" id="MNCJ02000328">
    <property type="protein sequence ID" value="KAF5775476.1"/>
    <property type="molecule type" value="Genomic_DNA"/>
</dbReference>
<dbReference type="InParanoid" id="A0A251SXG4"/>
<keyword evidence="5" id="KW-1185">Reference proteome</keyword>
<reference evidence="1 5" key="1">
    <citation type="journal article" date="2017" name="Nature">
        <title>The sunflower genome provides insights into oil metabolism, flowering and Asterid evolution.</title>
        <authorList>
            <person name="Badouin H."/>
            <person name="Gouzy J."/>
            <person name="Grassa C.J."/>
            <person name="Murat F."/>
            <person name="Staton S.E."/>
            <person name="Cottret L."/>
            <person name="Lelandais-Briere C."/>
            <person name="Owens G.L."/>
            <person name="Carrere S."/>
            <person name="Mayjonade B."/>
            <person name="Legrand L."/>
            <person name="Gill N."/>
            <person name="Kane N.C."/>
            <person name="Bowers J.E."/>
            <person name="Hubner S."/>
            <person name="Bellec A."/>
            <person name="Berard A."/>
            <person name="Berges H."/>
            <person name="Blanchet N."/>
            <person name="Boniface M.C."/>
            <person name="Brunel D."/>
            <person name="Catrice O."/>
            <person name="Chaidir N."/>
            <person name="Claudel C."/>
            <person name="Donnadieu C."/>
            <person name="Faraut T."/>
            <person name="Fievet G."/>
            <person name="Helmstetter N."/>
            <person name="King M."/>
            <person name="Knapp S.J."/>
            <person name="Lai Z."/>
            <person name="Le Paslier M.C."/>
            <person name="Lippi Y."/>
            <person name="Lorenzon L."/>
            <person name="Mandel J.R."/>
            <person name="Marage G."/>
            <person name="Marchand G."/>
            <person name="Marquand E."/>
            <person name="Bret-Mestries E."/>
            <person name="Morien E."/>
            <person name="Nambeesan S."/>
            <person name="Nguyen T."/>
            <person name="Pegot-Espagnet P."/>
            <person name="Pouilly N."/>
            <person name="Raftis F."/>
            <person name="Sallet E."/>
            <person name="Schiex T."/>
            <person name="Thomas J."/>
            <person name="Vandecasteele C."/>
            <person name="Vares D."/>
            <person name="Vear F."/>
            <person name="Vautrin S."/>
            <person name="Crespi M."/>
            <person name="Mangin B."/>
            <person name="Burke J.M."/>
            <person name="Salse J."/>
            <person name="Munos S."/>
            <person name="Vincourt P."/>
            <person name="Rieseberg L.H."/>
            <person name="Langlade N.B."/>
        </authorList>
    </citation>
    <scope>NUCLEOTIDE SEQUENCE [LARGE SCALE GENOMIC DNA]</scope>
    <source>
        <strain evidence="5">cv. SF193</strain>
        <tissue evidence="1">Leaves</tissue>
    </source>
</reference>
<evidence type="ECO:0000313" key="1">
    <source>
        <dbReference type="EMBL" id="KAF5775476.1"/>
    </source>
</evidence>
<sequence length="50" mass="5438">MDLTCCSIFAFSAFNTSFSSRSSFFSACRVLISSDSFSFISLKSCVSDLS</sequence>
<evidence type="ECO:0000313" key="2">
    <source>
        <dbReference type="EMBL" id="KAF5775479.1"/>
    </source>
</evidence>
<accession>A0A251SXG4</accession>
<dbReference type="EMBL" id="MNCJ02000328">
    <property type="protein sequence ID" value="KAF5775479.1"/>
    <property type="molecule type" value="Genomic_DNA"/>
</dbReference>
<name>A0A251SXG4_HELAN</name>